<accession>A0A0C2JQH9</accession>
<name>A0A0C2JQH9_THEKT</name>
<dbReference type="SUPFAM" id="SSF74788">
    <property type="entry name" value="Cullin repeat-like"/>
    <property type="match status" value="1"/>
</dbReference>
<dbReference type="AlphaFoldDB" id="A0A0C2JQH9"/>
<reference evidence="4 5" key="1">
    <citation type="journal article" date="2014" name="Genome Biol. Evol.">
        <title>The genome of the myxosporean Thelohanellus kitauei shows adaptations to nutrient acquisition within its fish host.</title>
        <authorList>
            <person name="Yang Y."/>
            <person name="Xiong J."/>
            <person name="Zhou Z."/>
            <person name="Huo F."/>
            <person name="Miao W."/>
            <person name="Ran C."/>
            <person name="Liu Y."/>
            <person name="Zhang J."/>
            <person name="Feng J."/>
            <person name="Wang M."/>
            <person name="Wang M."/>
            <person name="Wang L."/>
            <person name="Yao B."/>
        </authorList>
    </citation>
    <scope>NUCLEOTIDE SEQUENCE [LARGE SCALE GENOMIC DNA]</scope>
    <source>
        <strain evidence="4">Wuqing</strain>
    </source>
</reference>
<protein>
    <recommendedName>
        <fullName evidence="3">Exocyst complex subunit Exo70 C-terminal domain-containing protein</fullName>
    </recommendedName>
</protein>
<evidence type="ECO:0000256" key="2">
    <source>
        <dbReference type="ARBA" id="ARBA00022448"/>
    </source>
</evidence>
<comment type="caution">
    <text evidence="4">The sequence shown here is derived from an EMBL/GenBank/DDBJ whole genome shotgun (WGS) entry which is preliminary data.</text>
</comment>
<evidence type="ECO:0000313" key="4">
    <source>
        <dbReference type="EMBL" id="KII71608.1"/>
    </source>
</evidence>
<dbReference type="Proteomes" id="UP000031668">
    <property type="component" value="Unassembled WGS sequence"/>
</dbReference>
<evidence type="ECO:0000259" key="3">
    <source>
        <dbReference type="Pfam" id="PF03081"/>
    </source>
</evidence>
<dbReference type="OrthoDB" id="1922221at2759"/>
<feature type="domain" description="Exocyst complex subunit Exo70 C-terminal" evidence="3">
    <location>
        <begin position="3"/>
        <end position="132"/>
    </location>
</feature>
<organism evidence="4 5">
    <name type="scientific">Thelohanellus kitauei</name>
    <name type="common">Myxosporean</name>
    <dbReference type="NCBI Taxonomy" id="669202"/>
    <lineage>
        <taxon>Eukaryota</taxon>
        <taxon>Metazoa</taxon>
        <taxon>Cnidaria</taxon>
        <taxon>Myxozoa</taxon>
        <taxon>Myxosporea</taxon>
        <taxon>Bivalvulida</taxon>
        <taxon>Platysporina</taxon>
        <taxon>Myxobolidae</taxon>
        <taxon>Thelohanellus</taxon>
    </lineage>
</organism>
<dbReference type="InterPro" id="IPR046364">
    <property type="entry name" value="Exo70_C"/>
</dbReference>
<dbReference type="Gene3D" id="1.20.1280.170">
    <property type="entry name" value="Exocyst complex component Exo70"/>
    <property type="match status" value="1"/>
</dbReference>
<evidence type="ECO:0000256" key="1">
    <source>
        <dbReference type="ARBA" id="ARBA00006756"/>
    </source>
</evidence>
<dbReference type="GO" id="GO:0006887">
    <property type="term" value="P:exocytosis"/>
    <property type="evidence" value="ECO:0007669"/>
    <property type="project" value="InterPro"/>
</dbReference>
<evidence type="ECO:0000313" key="5">
    <source>
        <dbReference type="Proteomes" id="UP000031668"/>
    </source>
</evidence>
<gene>
    <name evidence="4" type="ORF">RF11_03577</name>
</gene>
<keyword evidence="5" id="KW-1185">Reference proteome</keyword>
<sequence length="135" mass="16077">MINVIESIIIDYQNNYMDNWINPFLILCQQKPTLSSVSQDTMINGKQLGKTKRDMIKNQFKVINSHLEQMIKTHENVVVYHQRISDTINSMLRQKFLPLYEEIHNFFMEIPFTRDPKKHIRISVDDISRAIDHLM</sequence>
<dbReference type="InterPro" id="IPR016159">
    <property type="entry name" value="Cullin_repeat-like_dom_sf"/>
</dbReference>
<proteinExistence type="inferred from homology"/>
<dbReference type="GO" id="GO:0005546">
    <property type="term" value="F:phosphatidylinositol-4,5-bisphosphate binding"/>
    <property type="evidence" value="ECO:0007669"/>
    <property type="project" value="InterPro"/>
</dbReference>
<keyword evidence="2" id="KW-0813">Transport</keyword>
<dbReference type="EMBL" id="JWZT01001710">
    <property type="protein sequence ID" value="KII71608.1"/>
    <property type="molecule type" value="Genomic_DNA"/>
</dbReference>
<comment type="similarity">
    <text evidence="1">Belongs to the EXO70 family.</text>
</comment>
<dbReference type="GO" id="GO:0000145">
    <property type="term" value="C:exocyst"/>
    <property type="evidence" value="ECO:0007669"/>
    <property type="project" value="InterPro"/>
</dbReference>
<dbReference type="Pfam" id="PF03081">
    <property type="entry name" value="Exo70_C"/>
    <property type="match status" value="1"/>
</dbReference>